<reference evidence="2 3" key="1">
    <citation type="journal article" date="2015" name="Genome Announc.">
        <title>Expanding the biotechnology potential of lactobacilli through comparative genomics of 213 strains and associated genera.</title>
        <authorList>
            <person name="Sun Z."/>
            <person name="Harris H.M."/>
            <person name="McCann A."/>
            <person name="Guo C."/>
            <person name="Argimon S."/>
            <person name="Zhang W."/>
            <person name="Yang X."/>
            <person name="Jeffery I.B."/>
            <person name="Cooney J.C."/>
            <person name="Kagawa T.F."/>
            <person name="Liu W."/>
            <person name="Song Y."/>
            <person name="Salvetti E."/>
            <person name="Wrobel A."/>
            <person name="Rasinkangas P."/>
            <person name="Parkhill J."/>
            <person name="Rea M.C."/>
            <person name="O'Sullivan O."/>
            <person name="Ritari J."/>
            <person name="Douillard F.P."/>
            <person name="Paul Ross R."/>
            <person name="Yang R."/>
            <person name="Briner A.E."/>
            <person name="Felis G.E."/>
            <person name="de Vos W.M."/>
            <person name="Barrangou R."/>
            <person name="Klaenhammer T.R."/>
            <person name="Caufield P.W."/>
            <person name="Cui Y."/>
            <person name="Zhang H."/>
            <person name="O'Toole P.W."/>
        </authorList>
    </citation>
    <scope>NUCLEOTIDE SEQUENCE [LARGE SCALE GENOMIC DNA]</scope>
    <source>
        <strain evidence="2 3">DSM 20505</strain>
    </source>
</reference>
<dbReference type="PANTHER" id="PTHR30037:SF4">
    <property type="entry name" value="DNA-3-METHYLADENINE GLYCOSYLASE I"/>
    <property type="match status" value="1"/>
</dbReference>
<keyword evidence="1" id="KW-0862">Zinc</keyword>
<dbReference type="GO" id="GO:0006284">
    <property type="term" value="P:base-excision repair"/>
    <property type="evidence" value="ECO:0007669"/>
    <property type="project" value="InterPro"/>
</dbReference>
<dbReference type="GO" id="GO:0046872">
    <property type="term" value="F:metal ion binding"/>
    <property type="evidence" value="ECO:0007669"/>
    <property type="project" value="UniProtKB-KW"/>
</dbReference>
<dbReference type="STRING" id="1291052.FC18_GL000967"/>
<evidence type="ECO:0000313" key="2">
    <source>
        <dbReference type="EMBL" id="KRM55914.1"/>
    </source>
</evidence>
<dbReference type="PANTHER" id="PTHR30037">
    <property type="entry name" value="DNA-3-METHYLADENINE GLYCOSYLASE 1"/>
    <property type="match status" value="1"/>
</dbReference>
<dbReference type="InterPro" id="IPR005019">
    <property type="entry name" value="Adenine_glyco"/>
</dbReference>
<dbReference type="Gene3D" id="1.10.340.30">
    <property type="entry name" value="Hypothetical protein, domain 2"/>
    <property type="match status" value="1"/>
</dbReference>
<dbReference type="EMBL" id="AYYO01000011">
    <property type="protein sequence ID" value="KRM55914.1"/>
    <property type="molecule type" value="Genomic_DNA"/>
</dbReference>
<sequence>MFLFAAKFCQNIFGALCTNLRNLLMMAVAAKLHQEDDLMNDLLPGTTADFWANQNQELRDYYLYDWGVPKHSDQQIFELLVLEVFSSGLNWLMMLHKRANFARAFANYDLHVIAAMGDADFDRLMHDASIVRNRMKIAATIANAKAVLQIKREYGSFAAYVWSFTDGEQIVNRPTAAGQTPTQTELSKRVAKDLKRHGCQFVGPVITYNFLQAVGVIDDHIVPAS</sequence>
<dbReference type="AlphaFoldDB" id="A0A0R1ZN67"/>
<keyword evidence="3" id="KW-1185">Reference proteome</keyword>
<dbReference type="GO" id="GO:0008725">
    <property type="term" value="F:DNA-3-methyladenine glycosylase activity"/>
    <property type="evidence" value="ECO:0007669"/>
    <property type="project" value="InterPro"/>
</dbReference>
<evidence type="ECO:0000256" key="1">
    <source>
        <dbReference type="PIRSR" id="PIRSR605019-1"/>
    </source>
</evidence>
<comment type="caution">
    <text evidence="2">The sequence shown here is derived from an EMBL/GenBank/DDBJ whole genome shotgun (WGS) entry which is preliminary data.</text>
</comment>
<accession>A0A0R1ZN67</accession>
<protein>
    <submittedName>
        <fullName evidence="2">DNA-3-methyladenine glycosylase I</fullName>
    </submittedName>
</protein>
<dbReference type="InterPro" id="IPR052891">
    <property type="entry name" value="DNA-3mA_glycosylase"/>
</dbReference>
<dbReference type="PATRIC" id="fig|1291052.5.peg.981"/>
<dbReference type="SUPFAM" id="SSF48150">
    <property type="entry name" value="DNA-glycosylase"/>
    <property type="match status" value="1"/>
</dbReference>
<dbReference type="Pfam" id="PF03352">
    <property type="entry name" value="Adenine_glyco"/>
    <property type="match status" value="1"/>
</dbReference>
<organism evidence="2 3">
    <name type="scientific">Lacticaseibacillus sharpeae JCM 1186 = DSM 20505</name>
    <dbReference type="NCBI Taxonomy" id="1291052"/>
    <lineage>
        <taxon>Bacteria</taxon>
        <taxon>Bacillati</taxon>
        <taxon>Bacillota</taxon>
        <taxon>Bacilli</taxon>
        <taxon>Lactobacillales</taxon>
        <taxon>Lactobacillaceae</taxon>
        <taxon>Lacticaseibacillus</taxon>
    </lineage>
</organism>
<evidence type="ECO:0000313" key="3">
    <source>
        <dbReference type="Proteomes" id="UP000051679"/>
    </source>
</evidence>
<name>A0A0R1ZN67_9LACO</name>
<keyword evidence="1" id="KW-0479">Metal-binding</keyword>
<gene>
    <name evidence="2" type="ORF">FC18_GL000967</name>
</gene>
<dbReference type="Proteomes" id="UP000051679">
    <property type="component" value="Unassembled WGS sequence"/>
</dbReference>
<proteinExistence type="predicted"/>
<feature type="binding site" evidence="1">
    <location>
        <position position="220"/>
    </location>
    <ligand>
        <name>Zn(2+)</name>
        <dbReference type="ChEBI" id="CHEBI:29105"/>
    </ligand>
</feature>
<dbReference type="InterPro" id="IPR011257">
    <property type="entry name" value="DNA_glycosylase"/>
</dbReference>